<dbReference type="GO" id="GO:0050808">
    <property type="term" value="P:synapse organization"/>
    <property type="evidence" value="ECO:0007669"/>
    <property type="project" value="TreeGrafter"/>
</dbReference>
<dbReference type="Pfam" id="PF07679">
    <property type="entry name" value="I-set"/>
    <property type="match status" value="1"/>
</dbReference>
<organism evidence="9 10">
    <name type="scientific">Hermetia illucens</name>
    <name type="common">Black soldier fly</name>
    <dbReference type="NCBI Taxonomy" id="343691"/>
    <lineage>
        <taxon>Eukaryota</taxon>
        <taxon>Metazoa</taxon>
        <taxon>Ecdysozoa</taxon>
        <taxon>Arthropoda</taxon>
        <taxon>Hexapoda</taxon>
        <taxon>Insecta</taxon>
        <taxon>Pterygota</taxon>
        <taxon>Neoptera</taxon>
        <taxon>Endopterygota</taxon>
        <taxon>Diptera</taxon>
        <taxon>Brachycera</taxon>
        <taxon>Stratiomyomorpha</taxon>
        <taxon>Stratiomyidae</taxon>
        <taxon>Hermetiinae</taxon>
        <taxon>Hermetia</taxon>
    </lineage>
</organism>
<dbReference type="SMART" id="SM00409">
    <property type="entry name" value="IG"/>
    <property type="match status" value="2"/>
</dbReference>
<dbReference type="GO" id="GO:0007156">
    <property type="term" value="P:homophilic cell adhesion via plasma membrane adhesion molecules"/>
    <property type="evidence" value="ECO:0007669"/>
    <property type="project" value="TreeGrafter"/>
</dbReference>
<dbReference type="Gene3D" id="2.130.10.10">
    <property type="entry name" value="YVTN repeat-like/Quinoprotein amine dehydrogenase"/>
    <property type="match status" value="1"/>
</dbReference>
<keyword evidence="5" id="KW-1133">Transmembrane helix</keyword>
<feature type="transmembrane region" description="Helical" evidence="5">
    <location>
        <begin position="12"/>
        <end position="32"/>
    </location>
</feature>
<evidence type="ECO:0000256" key="2">
    <source>
        <dbReference type="ARBA" id="ARBA00022837"/>
    </source>
</evidence>
<dbReference type="Gene3D" id="1.10.238.10">
    <property type="entry name" value="EF-hand"/>
    <property type="match status" value="1"/>
</dbReference>
<dbReference type="GO" id="GO:0008046">
    <property type="term" value="F:axon guidance receptor activity"/>
    <property type="evidence" value="ECO:0007669"/>
    <property type="project" value="TreeGrafter"/>
</dbReference>
<evidence type="ECO:0000256" key="4">
    <source>
        <dbReference type="ARBA" id="ARBA00023319"/>
    </source>
</evidence>
<feature type="domain" description="EF-hand" evidence="6">
    <location>
        <begin position="365"/>
        <end position="395"/>
    </location>
</feature>
<dbReference type="InterPro" id="IPR013783">
    <property type="entry name" value="Ig-like_fold"/>
</dbReference>
<feature type="domain" description="Ig-like" evidence="7">
    <location>
        <begin position="415"/>
        <end position="486"/>
    </location>
</feature>
<dbReference type="PANTHER" id="PTHR45080:SF8">
    <property type="entry name" value="IG-LIKE DOMAIN-CONTAINING PROTEIN"/>
    <property type="match status" value="1"/>
</dbReference>
<keyword evidence="5" id="KW-0472">Membrane</keyword>
<dbReference type="InterPro" id="IPR036179">
    <property type="entry name" value="Ig-like_dom_sf"/>
</dbReference>
<dbReference type="GO" id="GO:0005509">
    <property type="term" value="F:calcium ion binding"/>
    <property type="evidence" value="ECO:0007669"/>
    <property type="project" value="InterPro"/>
</dbReference>
<evidence type="ECO:0000313" key="9">
    <source>
        <dbReference type="EMBL" id="CAD7093985.1"/>
    </source>
</evidence>
<dbReference type="InterPro" id="IPR015943">
    <property type="entry name" value="WD40/YVTN_repeat-like_dom_sf"/>
</dbReference>
<evidence type="ECO:0008006" key="11">
    <source>
        <dbReference type="Google" id="ProtNLM"/>
    </source>
</evidence>
<dbReference type="InterPro" id="IPR011992">
    <property type="entry name" value="EF-hand-dom_pair"/>
</dbReference>
<name>A0A7R8V9F7_HERIL</name>
<dbReference type="InterPro" id="IPR050958">
    <property type="entry name" value="Cell_Adh-Cytoskel_Orgn"/>
</dbReference>
<dbReference type="InterPro" id="IPR002350">
    <property type="entry name" value="Kazal_dom"/>
</dbReference>
<evidence type="ECO:0000256" key="1">
    <source>
        <dbReference type="ARBA" id="ARBA00022729"/>
    </source>
</evidence>
<dbReference type="SMART" id="SM00054">
    <property type="entry name" value="EFh"/>
    <property type="match status" value="2"/>
</dbReference>
<dbReference type="InterPro" id="IPR003598">
    <property type="entry name" value="Ig_sub2"/>
</dbReference>
<dbReference type="Gene3D" id="3.30.60.30">
    <property type="match status" value="1"/>
</dbReference>
<keyword evidence="5" id="KW-0812">Transmembrane</keyword>
<dbReference type="Pfam" id="PF13927">
    <property type="entry name" value="Ig_3"/>
    <property type="match status" value="1"/>
</dbReference>
<accession>A0A7R8V9F7</accession>
<dbReference type="InterPro" id="IPR018247">
    <property type="entry name" value="EF_Hand_1_Ca_BS"/>
</dbReference>
<keyword evidence="1" id="KW-0732">Signal</keyword>
<dbReference type="SUPFAM" id="SSF75011">
    <property type="entry name" value="3-carboxy-cis,cis-mucoante lactonizing enzyme"/>
    <property type="match status" value="1"/>
</dbReference>
<dbReference type="SUPFAM" id="SSF47473">
    <property type="entry name" value="EF-hand"/>
    <property type="match status" value="1"/>
</dbReference>
<dbReference type="InterPro" id="IPR007110">
    <property type="entry name" value="Ig-like_dom"/>
</dbReference>
<dbReference type="Gene3D" id="2.60.40.10">
    <property type="entry name" value="Immunoglobulins"/>
    <property type="match status" value="2"/>
</dbReference>
<dbReference type="InterPro" id="IPR002048">
    <property type="entry name" value="EF_hand_dom"/>
</dbReference>
<dbReference type="AlphaFoldDB" id="A0A7R8V9F7"/>
<dbReference type="CDD" id="cd00051">
    <property type="entry name" value="EFh"/>
    <property type="match status" value="1"/>
</dbReference>
<evidence type="ECO:0000313" key="10">
    <source>
        <dbReference type="Proteomes" id="UP000594454"/>
    </source>
</evidence>
<dbReference type="GO" id="GO:0005886">
    <property type="term" value="C:plasma membrane"/>
    <property type="evidence" value="ECO:0007669"/>
    <property type="project" value="TreeGrafter"/>
</dbReference>
<feature type="domain" description="Ig-like" evidence="7">
    <location>
        <begin position="491"/>
        <end position="577"/>
    </location>
</feature>
<evidence type="ECO:0000259" key="6">
    <source>
        <dbReference type="PROSITE" id="PS50222"/>
    </source>
</evidence>
<dbReference type="PROSITE" id="PS50222">
    <property type="entry name" value="EF_HAND_2"/>
    <property type="match status" value="2"/>
</dbReference>
<dbReference type="OrthoDB" id="8014652at2759"/>
<dbReference type="SUPFAM" id="SSF100895">
    <property type="entry name" value="Kazal-type serine protease inhibitors"/>
    <property type="match status" value="1"/>
</dbReference>
<keyword evidence="3" id="KW-1015">Disulfide bond</keyword>
<keyword evidence="4" id="KW-0393">Immunoglobulin domain</keyword>
<feature type="domain" description="Kazal-like" evidence="8">
    <location>
        <begin position="131"/>
        <end position="178"/>
    </location>
</feature>
<reference evidence="9 10" key="1">
    <citation type="submission" date="2020-11" db="EMBL/GenBank/DDBJ databases">
        <authorList>
            <person name="Wallbank WR R."/>
            <person name="Pardo Diaz C."/>
            <person name="Kozak K."/>
            <person name="Martin S."/>
            <person name="Jiggins C."/>
            <person name="Moest M."/>
            <person name="Warren A I."/>
            <person name="Generalovic N T."/>
            <person name="Byers J.R.P. K."/>
            <person name="Montejo-Kovacevich G."/>
            <person name="Yen C E."/>
        </authorList>
    </citation>
    <scope>NUCLEOTIDE SEQUENCE [LARGE SCALE GENOMIC DNA]</scope>
</reference>
<keyword evidence="10" id="KW-1185">Reference proteome</keyword>
<dbReference type="GO" id="GO:0030424">
    <property type="term" value="C:axon"/>
    <property type="evidence" value="ECO:0007669"/>
    <property type="project" value="TreeGrafter"/>
</dbReference>
<evidence type="ECO:0000259" key="8">
    <source>
        <dbReference type="PROSITE" id="PS51465"/>
    </source>
</evidence>
<dbReference type="InterPro" id="IPR013098">
    <property type="entry name" value="Ig_I-set"/>
</dbReference>
<dbReference type="InterPro" id="IPR003599">
    <property type="entry name" value="Ig_sub"/>
</dbReference>
<dbReference type="FunFam" id="2.60.40.10:FF:000032">
    <property type="entry name" value="palladin isoform X1"/>
    <property type="match status" value="1"/>
</dbReference>
<evidence type="ECO:0000256" key="5">
    <source>
        <dbReference type="SAM" id="Phobius"/>
    </source>
</evidence>
<dbReference type="SUPFAM" id="SSF48726">
    <property type="entry name" value="Immunoglobulin"/>
    <property type="match status" value="2"/>
</dbReference>
<dbReference type="SMART" id="SM00408">
    <property type="entry name" value="IGc2"/>
    <property type="match status" value="2"/>
</dbReference>
<keyword evidence="2" id="KW-0106">Calcium</keyword>
<evidence type="ECO:0000259" key="7">
    <source>
        <dbReference type="PROSITE" id="PS50835"/>
    </source>
</evidence>
<dbReference type="Pfam" id="PF07648">
    <property type="entry name" value="Kazal_2"/>
    <property type="match status" value="1"/>
</dbReference>
<dbReference type="InParanoid" id="A0A7R8V9F7"/>
<dbReference type="PROSITE" id="PS50835">
    <property type="entry name" value="IG_LIKE"/>
    <property type="match status" value="2"/>
</dbReference>
<dbReference type="PROSITE" id="PS00018">
    <property type="entry name" value="EF_HAND_1"/>
    <property type="match status" value="2"/>
</dbReference>
<dbReference type="InterPro" id="IPR036058">
    <property type="entry name" value="Kazal_dom_sf"/>
</dbReference>
<feature type="domain" description="EF-hand" evidence="6">
    <location>
        <begin position="322"/>
        <end position="357"/>
    </location>
</feature>
<dbReference type="SMART" id="SM00280">
    <property type="entry name" value="KAZAL"/>
    <property type="match status" value="1"/>
</dbReference>
<dbReference type="EMBL" id="LR899015">
    <property type="protein sequence ID" value="CAD7093985.1"/>
    <property type="molecule type" value="Genomic_DNA"/>
</dbReference>
<dbReference type="GO" id="GO:0043025">
    <property type="term" value="C:neuronal cell body"/>
    <property type="evidence" value="ECO:0007669"/>
    <property type="project" value="TreeGrafter"/>
</dbReference>
<gene>
    <name evidence="9" type="ORF">HERILL_LOCUS16230</name>
</gene>
<dbReference type="PANTHER" id="PTHR45080">
    <property type="entry name" value="CONTACTIN 5"/>
    <property type="match status" value="1"/>
</dbReference>
<protein>
    <recommendedName>
        <fullName evidence="11">Follistatin-related protein 5</fullName>
    </recommendedName>
</protein>
<evidence type="ECO:0000256" key="3">
    <source>
        <dbReference type="ARBA" id="ARBA00023157"/>
    </source>
</evidence>
<dbReference type="Pfam" id="PF13499">
    <property type="entry name" value="EF-hand_7"/>
    <property type="match status" value="1"/>
</dbReference>
<dbReference type="PROSITE" id="PS51465">
    <property type="entry name" value="KAZAL_2"/>
    <property type="match status" value="1"/>
</dbReference>
<proteinExistence type="predicted"/>
<sequence>MFRIRRRPTSLQYTCPIWTLVFLIHLAAFPSIRNSVLGLNIRNIDVDKNTNSLESGSERNKSLSPDSATLALLPSLQGSAQDEKTKDIELPSAFSREILDQLTTNNPCLVHYCPKGRECTIESTSNRPICICQRYCSHRKRPICGSDGLIYENHCELHRAACLQERQITYQRFDKCPPKAIWSSSYSTTIKAIPTSTTPQPRSLRHPKNLSTESISNRQTTTITPLTQPGVTYSPVSVLANSFLSTFTEKTGSIALVSPLPQRLINWNESSVGPQRSTINDIKSVDDAGHKEYCSSQEYEIMKDNLLLYSHARLMSQDNNHSRDFLVSIMFSHYDRNNNGHLEIEELSQVSINEHLDELSNGCVLDDMLNFDDTNHDGRLSINEFYQAFSKLYSVSVVSLDKALETNHLSARVDDNVEIKCDVTGSPSPQIIWHRNGVDLSTLNEDEIRIFSDGSLYLTRIQLLHAGNYTCHAQRNKDIVQTHMLSVYTMPEVRVMPRIQSKRPGESAEMYCHVIGDPFPKVEWLKNDERIELVGKANKYQVIGNGTALKIRNIAYSDTGAYMCQATNIGGEVRDISSLIVQEEPTPTTLFEERKFFTFYDFGVAVYEPANCRLHHQIQGTDIIPGTQEYVCGKKDIPCSWGKATNVGTRYIYVSQPERDRVLVISTIQMVVVDVVATDKYPVELHYVPQLDQVWVLNWRYTENKGAKTIQVIRDASQRRKHHTVHPEPIDGQFDLVKDLFVPSNRLEQTHYNYKYGYVTHNNQRGMYKLDLLNLRYTKSVDLTLYNCVPENVEFSALYGFVIVSCREPITNRAQGQIVLDYVSDTVLSTKPELNGVSQISPDSRHLITVEYNPNGVIIVVQKVTPNGLEFLFDVKTSLNISDITFFESENMHGYDVFASTSDKEDILYLNLFTE</sequence>
<dbReference type="CDD" id="cd00104">
    <property type="entry name" value="KAZAL_FS"/>
    <property type="match status" value="1"/>
</dbReference>
<dbReference type="Proteomes" id="UP000594454">
    <property type="component" value="Chromosome 7"/>
</dbReference>